<name>A0A3D9SNC5_9ACTN</name>
<keyword evidence="4" id="KW-1185">Reference proteome</keyword>
<evidence type="ECO:0000256" key="1">
    <source>
        <dbReference type="SAM" id="MobiDB-lite"/>
    </source>
</evidence>
<sequence length="1150" mass="124611">MTDRELAGDGADEPLPWAAPERADRQDELRARFEQTWASMISFAYHGGPPEDRDAALAGFGGFIDLDVAPDRCRVLSAFLTVIGEFRPEYRGGTLTGSDLAALAADGLPLSAESAARAGALLDEVTDPDLTEDVDRLRVILALAGVGEAVRAGAAIDGPELASMHERLNGLRTLFADGQDVDSFDLMSTLLRTIRTAEDEGTIHEMLAGALRSLDGDHLFRPTLERALTMVTAPPASPVDDWTAPRERLAAEADRLEIAFRVLAEDDPDRVLAGLRAATARGRLLMHDPSEENHRRAIAVLDAVETTTVGEHARLAAVLRGSIDGCRAMLLGGGTESSAAIEALLAGADDAALDPHLRDVSLGMSASLLAMRYQRLGRTDDLDAAVKLIRRVTEREDLEDAEYSRLLRYFLATSKIANAADRALPETFAAALTEVQRFEEQPGPLTRTMGFRLDRSVLEMFARAVGPDGVDLEHARAAGIDGFEEEAERMLTDARAMPPDHPLFLVNLGLVGAYLVQAGFVGSRLDLLDRGIAILAEARREAVRQGGGWTLANAQPLFGFALLLRYELSGRRDHLDDAIGELRAGTGLLEEQGDDIALASILYRLGEALRRRGDMGRRDPEKAVAYGIRYLREAAWQVVLQSTPRRSADAAAEAAGDATEVARWALACDRDASAVEALELGRNMVLYTATAYRNLADILADHGHDALAEEWRREQNDAPAFRGSGVPLLSRYEVPGDLRQRIRRVTRGTDLEDKLWSRTGPTEIATALAEARADALVYLIPGRTRDGAGRDVHHPGLALIVDAAGDVHRLPLPDLWIDPVGAFAAAQRDRVARRARRAPDRPSDRVLWRASLAELCRWAWTAVMSPLLDWTAGRGLVRARLVLVPLEGLSQVPWHAAVRSMGGVDRAACQDAVLSYAASGRQFVEACRIRPRPWTESPALVNVDDSGLYWASEEVEALRRDHYPTARVLDGRSRRDRARAAAVAELITEASLVHLSCHASPEPLPVESELILVGEERLRMADLLARAAQRPADRPGGLVVAAACGTDLSQTAHDESLTLTSAFLASGACGAVGSRWIVDDLPAAVVMALFHHYLNSGYPEPARALQAAQARLLDPGGGLPPRVAELFAGELDDISLSTPEVWAAFVYQGR</sequence>
<dbReference type="OrthoDB" id="4149784at2"/>
<dbReference type="Pfam" id="PF12770">
    <property type="entry name" value="CHAT"/>
    <property type="match status" value="1"/>
</dbReference>
<feature type="region of interest" description="Disordered" evidence="1">
    <location>
        <begin position="1"/>
        <end position="25"/>
    </location>
</feature>
<dbReference type="InterPro" id="IPR024983">
    <property type="entry name" value="CHAT_dom"/>
</dbReference>
<evidence type="ECO:0000313" key="4">
    <source>
        <dbReference type="Proteomes" id="UP000256661"/>
    </source>
</evidence>
<evidence type="ECO:0000313" key="3">
    <source>
        <dbReference type="EMBL" id="REE97207.1"/>
    </source>
</evidence>
<dbReference type="EMBL" id="QTTT01000001">
    <property type="protein sequence ID" value="REE97207.1"/>
    <property type="molecule type" value="Genomic_DNA"/>
</dbReference>
<dbReference type="AlphaFoldDB" id="A0A3D9SNC5"/>
<feature type="domain" description="CHAT" evidence="2">
    <location>
        <begin position="854"/>
        <end position="1149"/>
    </location>
</feature>
<protein>
    <submittedName>
        <fullName evidence="3">CHAT domain-containing protein</fullName>
    </submittedName>
</protein>
<reference evidence="3 4" key="1">
    <citation type="submission" date="2018-08" db="EMBL/GenBank/DDBJ databases">
        <title>Sequencing the genomes of 1000 actinobacteria strains.</title>
        <authorList>
            <person name="Klenk H.-P."/>
        </authorList>
    </citation>
    <scope>NUCLEOTIDE SEQUENCE [LARGE SCALE GENOMIC DNA]</scope>
    <source>
        <strain evidence="3 4">DSM 43927</strain>
    </source>
</reference>
<comment type="caution">
    <text evidence="3">The sequence shown here is derived from an EMBL/GenBank/DDBJ whole genome shotgun (WGS) entry which is preliminary data.</text>
</comment>
<gene>
    <name evidence="3" type="ORF">DFJ69_2669</name>
</gene>
<dbReference type="RefSeq" id="WP_116022731.1">
    <property type="nucleotide sequence ID" value="NZ_QTTT01000001.1"/>
</dbReference>
<accession>A0A3D9SNC5</accession>
<proteinExistence type="predicted"/>
<dbReference type="Proteomes" id="UP000256661">
    <property type="component" value="Unassembled WGS sequence"/>
</dbReference>
<evidence type="ECO:0000259" key="2">
    <source>
        <dbReference type="Pfam" id="PF12770"/>
    </source>
</evidence>
<organism evidence="3 4">
    <name type="scientific">Thermomonospora umbrina</name>
    <dbReference type="NCBI Taxonomy" id="111806"/>
    <lineage>
        <taxon>Bacteria</taxon>
        <taxon>Bacillati</taxon>
        <taxon>Actinomycetota</taxon>
        <taxon>Actinomycetes</taxon>
        <taxon>Streptosporangiales</taxon>
        <taxon>Thermomonosporaceae</taxon>
        <taxon>Thermomonospora</taxon>
    </lineage>
</organism>